<reference evidence="3" key="1">
    <citation type="journal article" date="2013" name="New Phytol.">
        <title>Comparative genomic and transcriptomic analyses reveal the hemibiotrophic stage shift of Colletotrichum fungi.</title>
        <authorList>
            <person name="Gan P."/>
            <person name="Ikeda K."/>
            <person name="Irieda H."/>
            <person name="Narusaka M."/>
            <person name="O'Connell R.J."/>
            <person name="Narusaka Y."/>
            <person name="Takano Y."/>
            <person name="Kubo Y."/>
            <person name="Shirasu K."/>
        </authorList>
    </citation>
    <scope>NUCLEOTIDE SEQUENCE [LARGE SCALE GENOMIC DNA]</scope>
    <source>
        <strain evidence="3">104-T / ATCC 96160 / CBS 514.97 / LARS 414 / MAFF 240422</strain>
    </source>
</reference>
<accession>A0A484G427</accession>
<comment type="caution">
    <text evidence="2">The sequence shown here is derived from an EMBL/GenBank/DDBJ whole genome shotgun (WGS) entry which is preliminary data.</text>
</comment>
<feature type="compositionally biased region" description="Basic and acidic residues" evidence="1">
    <location>
        <begin position="80"/>
        <end position="98"/>
    </location>
</feature>
<dbReference type="EMBL" id="AMCV02000003">
    <property type="protein sequence ID" value="TDZ24982.1"/>
    <property type="molecule type" value="Genomic_DNA"/>
</dbReference>
<dbReference type="AlphaFoldDB" id="A0A484G427"/>
<sequence length="98" mass="11166">MFGPSPREPGPKNERIDLEIDVSGEGPEPKRRSEWEAAAQRMQDYAPRPSITLGSAFHGFLVLYWLPRAWSGWGVADGLHQPDKKASEGMRRRYDEKL</sequence>
<feature type="region of interest" description="Disordered" evidence="1">
    <location>
        <begin position="1"/>
        <end position="33"/>
    </location>
</feature>
<organism evidence="2 3">
    <name type="scientific">Colletotrichum orbiculare (strain 104-T / ATCC 96160 / CBS 514.97 / LARS 414 / MAFF 240422)</name>
    <name type="common">Cucumber anthracnose fungus</name>
    <name type="synonym">Colletotrichum lagenarium</name>
    <dbReference type="NCBI Taxonomy" id="1213857"/>
    <lineage>
        <taxon>Eukaryota</taxon>
        <taxon>Fungi</taxon>
        <taxon>Dikarya</taxon>
        <taxon>Ascomycota</taxon>
        <taxon>Pezizomycotina</taxon>
        <taxon>Sordariomycetes</taxon>
        <taxon>Hypocreomycetidae</taxon>
        <taxon>Glomerellales</taxon>
        <taxon>Glomerellaceae</taxon>
        <taxon>Colletotrichum</taxon>
        <taxon>Colletotrichum orbiculare species complex</taxon>
    </lineage>
</organism>
<protein>
    <submittedName>
        <fullName evidence="2">Uncharacterized protein</fullName>
    </submittedName>
</protein>
<gene>
    <name evidence="2" type="ORF">Cob_v002157</name>
</gene>
<proteinExistence type="predicted"/>
<keyword evidence="3" id="KW-1185">Reference proteome</keyword>
<dbReference type="Proteomes" id="UP000014480">
    <property type="component" value="Unassembled WGS sequence"/>
</dbReference>
<evidence type="ECO:0000256" key="1">
    <source>
        <dbReference type="SAM" id="MobiDB-lite"/>
    </source>
</evidence>
<feature type="region of interest" description="Disordered" evidence="1">
    <location>
        <begin position="77"/>
        <end position="98"/>
    </location>
</feature>
<evidence type="ECO:0000313" key="2">
    <source>
        <dbReference type="EMBL" id="TDZ24982.1"/>
    </source>
</evidence>
<feature type="compositionally biased region" description="Basic and acidic residues" evidence="1">
    <location>
        <begin position="9"/>
        <end position="18"/>
    </location>
</feature>
<evidence type="ECO:0000313" key="3">
    <source>
        <dbReference type="Proteomes" id="UP000014480"/>
    </source>
</evidence>
<name>A0A484G427_COLOR</name>
<reference evidence="3" key="2">
    <citation type="journal article" date="2019" name="Mol. Plant Microbe Interact.">
        <title>Genome sequence resources for four phytopathogenic fungi from the Colletotrichum orbiculare species complex.</title>
        <authorList>
            <person name="Gan P."/>
            <person name="Tsushima A."/>
            <person name="Narusaka M."/>
            <person name="Narusaka Y."/>
            <person name="Takano Y."/>
            <person name="Kubo Y."/>
            <person name="Shirasu K."/>
        </authorList>
    </citation>
    <scope>GENOME REANNOTATION</scope>
    <source>
        <strain evidence="3">104-T / ATCC 96160 / CBS 514.97 / LARS 414 / MAFF 240422</strain>
    </source>
</reference>